<dbReference type="AlphaFoldDB" id="A0A8R1EFM3"/>
<evidence type="ECO:0000313" key="2">
    <source>
        <dbReference type="EnsemblMetazoa" id="CJA35339.1"/>
    </source>
</evidence>
<protein>
    <submittedName>
        <fullName evidence="2">Uncharacterized protein</fullName>
    </submittedName>
</protein>
<name>A0A8R1EFM3_CAEJA</name>
<feature type="compositionally biased region" description="Basic residues" evidence="1">
    <location>
        <begin position="88"/>
        <end position="112"/>
    </location>
</feature>
<reference evidence="3" key="1">
    <citation type="submission" date="2010-08" db="EMBL/GenBank/DDBJ databases">
        <authorList>
            <consortium name="Caenorhabditis japonica Sequencing Consortium"/>
            <person name="Wilson R.K."/>
        </authorList>
    </citation>
    <scope>NUCLEOTIDE SEQUENCE [LARGE SCALE GENOMIC DNA]</scope>
    <source>
        <strain evidence="3">DF5081</strain>
    </source>
</reference>
<proteinExistence type="predicted"/>
<reference evidence="2" key="2">
    <citation type="submission" date="2022-06" db="UniProtKB">
        <authorList>
            <consortium name="EnsemblMetazoa"/>
        </authorList>
    </citation>
    <scope>IDENTIFICATION</scope>
    <source>
        <strain evidence="2">DF5081</strain>
    </source>
</reference>
<dbReference type="EnsemblMetazoa" id="CJA35339.1">
    <property type="protein sequence ID" value="CJA35339.1"/>
    <property type="gene ID" value="WBGene00211186"/>
</dbReference>
<dbReference type="Proteomes" id="UP000005237">
    <property type="component" value="Unassembled WGS sequence"/>
</dbReference>
<feature type="region of interest" description="Disordered" evidence="1">
    <location>
        <begin position="55"/>
        <end position="112"/>
    </location>
</feature>
<evidence type="ECO:0000256" key="1">
    <source>
        <dbReference type="SAM" id="MobiDB-lite"/>
    </source>
</evidence>
<sequence length="138" mass="15622">MSFNPSKFRLLVGWQSPFQLGTLSPPMALKCETTINLCRSEMKFKVSSSSLRCSSPHHLTASSLPPPLHHRSHSDTSANTSATLRHLPPIHHHTHSHGGLSHHYHHHHNHPHNWHRTMTTALEKCTTSLSEIHRLLRG</sequence>
<keyword evidence="3" id="KW-1185">Reference proteome</keyword>
<accession>A0A8R1EFM3</accession>
<evidence type="ECO:0000313" key="3">
    <source>
        <dbReference type="Proteomes" id="UP000005237"/>
    </source>
</evidence>
<organism evidence="2 3">
    <name type="scientific">Caenorhabditis japonica</name>
    <dbReference type="NCBI Taxonomy" id="281687"/>
    <lineage>
        <taxon>Eukaryota</taxon>
        <taxon>Metazoa</taxon>
        <taxon>Ecdysozoa</taxon>
        <taxon>Nematoda</taxon>
        <taxon>Chromadorea</taxon>
        <taxon>Rhabditida</taxon>
        <taxon>Rhabditina</taxon>
        <taxon>Rhabditomorpha</taxon>
        <taxon>Rhabditoidea</taxon>
        <taxon>Rhabditidae</taxon>
        <taxon>Peloderinae</taxon>
        <taxon>Caenorhabditis</taxon>
    </lineage>
</organism>